<name>A0A7E4W6T8_PANRE</name>
<reference evidence="1" key="1">
    <citation type="journal article" date="2013" name="Genetics">
        <title>The draft genome and transcriptome of Panagrellus redivivus are shaped by the harsh demands of a free-living lifestyle.</title>
        <authorList>
            <person name="Srinivasan J."/>
            <person name="Dillman A.R."/>
            <person name="Macchietto M.G."/>
            <person name="Heikkinen L."/>
            <person name="Lakso M."/>
            <person name="Fracchia K.M."/>
            <person name="Antoshechkin I."/>
            <person name="Mortazavi A."/>
            <person name="Wong G."/>
            <person name="Sternberg P.W."/>
        </authorList>
    </citation>
    <scope>NUCLEOTIDE SEQUENCE [LARGE SCALE GENOMIC DNA]</scope>
    <source>
        <strain evidence="1">MT8872</strain>
    </source>
</reference>
<dbReference type="AlphaFoldDB" id="A0A7E4W6T8"/>
<dbReference type="Proteomes" id="UP000492821">
    <property type="component" value="Unassembled WGS sequence"/>
</dbReference>
<sequence>MIKEVYEERRSKKEHRLNIKIGYGITHTWLSPLLNEASRHDKIYLAVTFFQISLYSHFKGYKALTP</sequence>
<evidence type="ECO:0000313" key="2">
    <source>
        <dbReference type="WBParaSite" id="Pan_g8023.t1"/>
    </source>
</evidence>
<organism evidence="1 2">
    <name type="scientific">Panagrellus redivivus</name>
    <name type="common">Microworm</name>
    <dbReference type="NCBI Taxonomy" id="6233"/>
    <lineage>
        <taxon>Eukaryota</taxon>
        <taxon>Metazoa</taxon>
        <taxon>Ecdysozoa</taxon>
        <taxon>Nematoda</taxon>
        <taxon>Chromadorea</taxon>
        <taxon>Rhabditida</taxon>
        <taxon>Tylenchina</taxon>
        <taxon>Panagrolaimomorpha</taxon>
        <taxon>Panagrolaimoidea</taxon>
        <taxon>Panagrolaimidae</taxon>
        <taxon>Panagrellus</taxon>
    </lineage>
</organism>
<proteinExistence type="predicted"/>
<protein>
    <submittedName>
        <fullName evidence="2">Uncharacterized protein</fullName>
    </submittedName>
</protein>
<accession>A0A7E4W6T8</accession>
<dbReference type="WBParaSite" id="Pan_g8023.t1">
    <property type="protein sequence ID" value="Pan_g8023.t1"/>
    <property type="gene ID" value="Pan_g8023"/>
</dbReference>
<keyword evidence="1" id="KW-1185">Reference proteome</keyword>
<reference evidence="2" key="2">
    <citation type="submission" date="2020-10" db="UniProtKB">
        <authorList>
            <consortium name="WormBaseParasite"/>
        </authorList>
    </citation>
    <scope>IDENTIFICATION</scope>
</reference>
<evidence type="ECO:0000313" key="1">
    <source>
        <dbReference type="Proteomes" id="UP000492821"/>
    </source>
</evidence>